<evidence type="ECO:0000256" key="1">
    <source>
        <dbReference type="SAM" id="MobiDB-lite"/>
    </source>
</evidence>
<proteinExistence type="predicted"/>
<dbReference type="EMBL" id="BLXT01007308">
    <property type="protein sequence ID" value="GFO38046.1"/>
    <property type="molecule type" value="Genomic_DNA"/>
</dbReference>
<organism evidence="2 3">
    <name type="scientific">Plakobranchus ocellatus</name>
    <dbReference type="NCBI Taxonomy" id="259542"/>
    <lineage>
        <taxon>Eukaryota</taxon>
        <taxon>Metazoa</taxon>
        <taxon>Spiralia</taxon>
        <taxon>Lophotrochozoa</taxon>
        <taxon>Mollusca</taxon>
        <taxon>Gastropoda</taxon>
        <taxon>Heterobranchia</taxon>
        <taxon>Euthyneura</taxon>
        <taxon>Panpulmonata</taxon>
        <taxon>Sacoglossa</taxon>
        <taxon>Placobranchoidea</taxon>
        <taxon>Plakobranchidae</taxon>
        <taxon>Plakobranchus</taxon>
    </lineage>
</organism>
<dbReference type="Proteomes" id="UP000735302">
    <property type="component" value="Unassembled WGS sequence"/>
</dbReference>
<sequence length="128" mass="13949">MSEQKYGTGHAKTIIKIWLPHTEARLLFSLQHTSPGSARSAYALAGSNSSGLQLAFELTMFRLPPVSGRSDKRAARPGNCPSFRPWGPRRGLDRDPHEGFRLPSLMAAVSAGRIGVEAFLRSQDVVCS</sequence>
<name>A0AAV4D1S8_9GAST</name>
<keyword evidence="3" id="KW-1185">Reference proteome</keyword>
<dbReference type="AlphaFoldDB" id="A0AAV4D1S8"/>
<protein>
    <submittedName>
        <fullName evidence="2">Uncharacterized protein</fullName>
    </submittedName>
</protein>
<accession>A0AAV4D1S8</accession>
<evidence type="ECO:0000313" key="2">
    <source>
        <dbReference type="EMBL" id="GFO38046.1"/>
    </source>
</evidence>
<gene>
    <name evidence="2" type="ORF">PoB_006455100</name>
</gene>
<comment type="caution">
    <text evidence="2">The sequence shown here is derived from an EMBL/GenBank/DDBJ whole genome shotgun (WGS) entry which is preliminary data.</text>
</comment>
<evidence type="ECO:0000313" key="3">
    <source>
        <dbReference type="Proteomes" id="UP000735302"/>
    </source>
</evidence>
<feature type="region of interest" description="Disordered" evidence="1">
    <location>
        <begin position="67"/>
        <end position="97"/>
    </location>
</feature>
<reference evidence="2 3" key="1">
    <citation type="journal article" date="2021" name="Elife">
        <title>Chloroplast acquisition without the gene transfer in kleptoplastic sea slugs, Plakobranchus ocellatus.</title>
        <authorList>
            <person name="Maeda T."/>
            <person name="Takahashi S."/>
            <person name="Yoshida T."/>
            <person name="Shimamura S."/>
            <person name="Takaki Y."/>
            <person name="Nagai Y."/>
            <person name="Toyoda A."/>
            <person name="Suzuki Y."/>
            <person name="Arimoto A."/>
            <person name="Ishii H."/>
            <person name="Satoh N."/>
            <person name="Nishiyama T."/>
            <person name="Hasebe M."/>
            <person name="Maruyama T."/>
            <person name="Minagawa J."/>
            <person name="Obokata J."/>
            <person name="Shigenobu S."/>
        </authorList>
    </citation>
    <scope>NUCLEOTIDE SEQUENCE [LARGE SCALE GENOMIC DNA]</scope>
</reference>